<dbReference type="PANTHER" id="PTHR12651">
    <property type="entry name" value="26S PROTEASOME NON-ATPASE REGULATORY SUBUNIT 9"/>
    <property type="match status" value="1"/>
</dbReference>
<dbReference type="EMBL" id="HBHQ01028200">
    <property type="protein sequence ID" value="CAD9827281.1"/>
    <property type="molecule type" value="Transcribed_RNA"/>
</dbReference>
<gene>
    <name evidence="4" type="ORF">ASEP1449_LOCUS19115</name>
</gene>
<dbReference type="PANTHER" id="PTHR12651:SF1">
    <property type="entry name" value="26S PROTEASOME NON-ATPASE REGULATORY SUBUNIT 9"/>
    <property type="match status" value="1"/>
</dbReference>
<feature type="domain" description="Nas2 N-terminal" evidence="3">
    <location>
        <begin position="14"/>
        <end position="95"/>
    </location>
</feature>
<dbReference type="AlphaFoldDB" id="A0A7S2USU0"/>
<accession>A0A7S2USU0</accession>
<proteinExistence type="predicted"/>
<dbReference type="InterPro" id="IPR040815">
    <property type="entry name" value="Nas2_N"/>
</dbReference>
<dbReference type="GO" id="GO:0005634">
    <property type="term" value="C:nucleus"/>
    <property type="evidence" value="ECO:0007669"/>
    <property type="project" value="TreeGrafter"/>
</dbReference>
<dbReference type="InterPro" id="IPR036034">
    <property type="entry name" value="PDZ_sf"/>
</dbReference>
<evidence type="ECO:0000256" key="2">
    <source>
        <dbReference type="SAM" id="MobiDB-lite"/>
    </source>
</evidence>
<dbReference type="FunFam" id="2.30.42.10:FF:000107">
    <property type="entry name" value="26S proteasome non-ATPase regulatory subunit 9"/>
    <property type="match status" value="1"/>
</dbReference>
<organism evidence="4">
    <name type="scientific">Attheya septentrionalis</name>
    <dbReference type="NCBI Taxonomy" id="420275"/>
    <lineage>
        <taxon>Eukaryota</taxon>
        <taxon>Sar</taxon>
        <taxon>Stramenopiles</taxon>
        <taxon>Ochrophyta</taxon>
        <taxon>Bacillariophyta</taxon>
        <taxon>Coscinodiscophyceae</taxon>
        <taxon>Chaetocerotophycidae</taxon>
        <taxon>Chaetocerotales</taxon>
        <taxon>Attheyaceae</taxon>
        <taxon>Attheya</taxon>
    </lineage>
</organism>
<dbReference type="GO" id="GO:0070682">
    <property type="term" value="P:proteasome regulatory particle assembly"/>
    <property type="evidence" value="ECO:0007669"/>
    <property type="project" value="InterPro"/>
</dbReference>
<dbReference type="Pfam" id="PF18265">
    <property type="entry name" value="Nas2_N"/>
    <property type="match status" value="1"/>
</dbReference>
<evidence type="ECO:0000256" key="1">
    <source>
        <dbReference type="ARBA" id="ARBA00023186"/>
    </source>
</evidence>
<dbReference type="Gene3D" id="2.30.42.10">
    <property type="match status" value="1"/>
</dbReference>
<reference evidence="4" key="1">
    <citation type="submission" date="2021-01" db="EMBL/GenBank/DDBJ databases">
        <authorList>
            <person name="Corre E."/>
            <person name="Pelletier E."/>
            <person name="Niang G."/>
            <person name="Scheremetjew M."/>
            <person name="Finn R."/>
            <person name="Kale V."/>
            <person name="Holt S."/>
            <person name="Cochrane G."/>
            <person name="Meng A."/>
            <person name="Brown T."/>
            <person name="Cohen L."/>
        </authorList>
    </citation>
    <scope>NUCLEOTIDE SEQUENCE</scope>
    <source>
        <strain evidence="4">CCMP2084</strain>
    </source>
</reference>
<dbReference type="SUPFAM" id="SSF50156">
    <property type="entry name" value="PDZ domain-like"/>
    <property type="match status" value="1"/>
</dbReference>
<feature type="region of interest" description="Disordered" evidence="2">
    <location>
        <begin position="98"/>
        <end position="125"/>
    </location>
</feature>
<dbReference type="Gene3D" id="6.10.140.1710">
    <property type="match status" value="1"/>
</dbReference>
<keyword evidence="1" id="KW-0143">Chaperone</keyword>
<sequence>MTSDEDEKAKHDALKALDVKRKALEMEMAATLDELTAPSADGGAPMGVDTPLTDTDGYPRADIDIYRARNLRHRLAVIKTDHQALLQQVEAGLTNVSSFHRNSSSEDDTDAAERQARLAPKPKPKFDAATGKWVVKNWDGSVAGVPDGETRSFDNLTAQPITDQIRATLAENLTVSQGPAVNVAPPVQEEVLAPFAVIDGVMAGSPAQSAGLHEGDLVVTFGTAHRGNHRNLKAIAEMVPLAAGDHKEIPLKVLRRTHPDDNPEDSAGVEAGVHTTIQIKLQPRPWTGRGLLGCHIKAYTDPSDYREPSV</sequence>
<dbReference type="GO" id="GO:0005737">
    <property type="term" value="C:cytoplasm"/>
    <property type="evidence" value="ECO:0007669"/>
    <property type="project" value="TreeGrafter"/>
</dbReference>
<name>A0A7S2USU0_9STRA</name>
<evidence type="ECO:0000259" key="3">
    <source>
        <dbReference type="Pfam" id="PF18265"/>
    </source>
</evidence>
<evidence type="ECO:0000313" key="4">
    <source>
        <dbReference type="EMBL" id="CAD9827281.1"/>
    </source>
</evidence>
<protein>
    <recommendedName>
        <fullName evidence="3">Nas2 N-terminal domain-containing protein</fullName>
    </recommendedName>
</protein>
<dbReference type="InterPro" id="IPR035269">
    <property type="entry name" value="PSMD9"/>
</dbReference>